<keyword evidence="3" id="KW-1185">Reference proteome</keyword>
<organism evidence="2 3">
    <name type="scientific">Bdellovibrio reynosensis</name>
    <dbReference type="NCBI Taxonomy" id="2835041"/>
    <lineage>
        <taxon>Bacteria</taxon>
        <taxon>Pseudomonadati</taxon>
        <taxon>Bdellovibrionota</taxon>
        <taxon>Bdellovibrionia</taxon>
        <taxon>Bdellovibrionales</taxon>
        <taxon>Pseudobdellovibrionaceae</taxon>
        <taxon>Bdellovibrio</taxon>
    </lineage>
</organism>
<proteinExistence type="predicted"/>
<dbReference type="RefSeq" id="WP_243537295.1">
    <property type="nucleotide sequence ID" value="NZ_CP093442.1"/>
</dbReference>
<keyword evidence="2" id="KW-0012">Acyltransferase</keyword>
<name>A0ABY4CC04_9BACT</name>
<dbReference type="GO" id="GO:0016746">
    <property type="term" value="F:acyltransferase activity"/>
    <property type="evidence" value="ECO:0007669"/>
    <property type="project" value="UniProtKB-KW"/>
</dbReference>
<dbReference type="EMBL" id="CP093442">
    <property type="protein sequence ID" value="UOF01048.1"/>
    <property type="molecule type" value="Genomic_DNA"/>
</dbReference>
<reference evidence="2" key="1">
    <citation type="submission" date="2022-03" db="EMBL/GenBank/DDBJ databases">
        <title>Genome Identification and Characterization of new species Bdellovibrio reynosense LBG001 sp. nov. from a Mexico soil sample.</title>
        <authorList>
            <person name="Camilli A."/>
            <person name="Ajao Y."/>
            <person name="Guo X."/>
        </authorList>
    </citation>
    <scope>NUCLEOTIDE SEQUENCE</scope>
    <source>
        <strain evidence="2">LBG001</strain>
    </source>
</reference>
<keyword evidence="2" id="KW-0808">Transferase</keyword>
<dbReference type="InterPro" id="IPR000182">
    <property type="entry name" value="GNAT_dom"/>
</dbReference>
<feature type="domain" description="N-acetyltransferase" evidence="1">
    <location>
        <begin position="113"/>
        <end position="206"/>
    </location>
</feature>
<gene>
    <name evidence="2" type="ORF">MNR06_15210</name>
</gene>
<accession>A0ABY4CC04</accession>
<evidence type="ECO:0000259" key="1">
    <source>
        <dbReference type="Pfam" id="PF00583"/>
    </source>
</evidence>
<dbReference type="Pfam" id="PF00583">
    <property type="entry name" value="Acetyltransf_1"/>
    <property type="match status" value="1"/>
</dbReference>
<dbReference type="SUPFAM" id="SSF55729">
    <property type="entry name" value="Acyl-CoA N-acyltransferases (Nat)"/>
    <property type="match status" value="1"/>
</dbReference>
<dbReference type="EC" id="2.3.1.-" evidence="2"/>
<dbReference type="Proteomes" id="UP000830116">
    <property type="component" value="Chromosome"/>
</dbReference>
<evidence type="ECO:0000313" key="3">
    <source>
        <dbReference type="Proteomes" id="UP000830116"/>
    </source>
</evidence>
<evidence type="ECO:0000313" key="2">
    <source>
        <dbReference type="EMBL" id="UOF01048.1"/>
    </source>
</evidence>
<dbReference type="InterPro" id="IPR016181">
    <property type="entry name" value="Acyl_CoA_acyltransferase"/>
</dbReference>
<sequence length="220" mass="25793">MKANYTFTSNENTINLNDFQPRKDEVLTSFINQHSNKKIFYLQKFKEGFMHGSLFSYILYSPAINFFLDESASLSENVTLENGQPKDIEKIKNLLIKHNTDNIIFQPEALVNFEKYTAEITKNGFSFQVYIQDNLIAHASVAKIKDTIFWNQEIYVLLRFIVDEKHRKEGIQNFLMNKIKEQIPPNSPLCLQVFPNNSSALKYFLRNMNVQIAFEKWMVN</sequence>
<protein>
    <submittedName>
        <fullName evidence="2">GNAT family N-acetyltransferase</fullName>
        <ecNumber evidence="2">2.3.1.-</ecNumber>
    </submittedName>
</protein>
<dbReference type="Gene3D" id="3.40.630.30">
    <property type="match status" value="1"/>
</dbReference>